<dbReference type="AlphaFoldDB" id="A0A485M0Z5"/>
<dbReference type="GO" id="GO:0000155">
    <property type="term" value="F:phosphorelay sensor kinase activity"/>
    <property type="evidence" value="ECO:0007669"/>
    <property type="project" value="TreeGrafter"/>
</dbReference>
<protein>
    <submittedName>
        <fullName evidence="1">Universal stress family protein</fullName>
    </submittedName>
</protein>
<dbReference type="GO" id="GO:0005886">
    <property type="term" value="C:plasma membrane"/>
    <property type="evidence" value="ECO:0007669"/>
    <property type="project" value="TreeGrafter"/>
</dbReference>
<reference evidence="1" key="1">
    <citation type="submission" date="2019-03" db="EMBL/GenBank/DDBJ databases">
        <authorList>
            <person name="Hao L."/>
        </authorList>
    </citation>
    <scope>NUCLEOTIDE SEQUENCE</scope>
</reference>
<dbReference type="InterPro" id="IPR052023">
    <property type="entry name" value="Histidine_kinase_KdpD"/>
</dbReference>
<dbReference type="EMBL" id="CAADRN010000234">
    <property type="protein sequence ID" value="VFU15714.1"/>
    <property type="molecule type" value="Genomic_DNA"/>
</dbReference>
<dbReference type="PANTHER" id="PTHR45569">
    <property type="entry name" value="SENSOR PROTEIN KDPD"/>
    <property type="match status" value="1"/>
</dbReference>
<organism evidence="1">
    <name type="scientific">anaerobic digester metagenome</name>
    <dbReference type="NCBI Taxonomy" id="1263854"/>
    <lineage>
        <taxon>unclassified sequences</taxon>
        <taxon>metagenomes</taxon>
        <taxon>ecological metagenomes</taxon>
    </lineage>
</organism>
<dbReference type="InterPro" id="IPR014729">
    <property type="entry name" value="Rossmann-like_a/b/a_fold"/>
</dbReference>
<sequence>MSVYSFGDDKFLCVNTAKFLAVGAGADLAAYLFCTLVLFEDQQDLTGGYLMKPTKTHMDESILVCVYYGPNGERLIRRGGKLANMLDCPLYILTIDPLPLEEFDAEKTEYIARWQQLAKEHDAEEYIIKDNEKRPVTKVIGEVVREKNITQIVIGQTAQSRWREITKRSIINILLREIPFIDLHIVSVARQLENREGLFEKGIRAYLVKEGETYRLSFNHTKDVVFEGIFFKKTGTDFNNGVFRFMNNQETIQVQVTDDYVSELKNVHMVVPKFDTETRKKE</sequence>
<proteinExistence type="predicted"/>
<gene>
    <name evidence="1" type="ORF">SCFA_3090002</name>
</gene>
<accession>A0A485M0Z5</accession>
<dbReference type="SUPFAM" id="SSF52402">
    <property type="entry name" value="Adenine nucleotide alpha hydrolases-like"/>
    <property type="match status" value="1"/>
</dbReference>
<dbReference type="Gene3D" id="3.40.50.620">
    <property type="entry name" value="HUPs"/>
    <property type="match status" value="1"/>
</dbReference>
<dbReference type="PANTHER" id="PTHR45569:SF1">
    <property type="entry name" value="SENSOR PROTEIN KDPD"/>
    <property type="match status" value="1"/>
</dbReference>
<name>A0A485M0Z5_9ZZZZ</name>
<dbReference type="CDD" id="cd01987">
    <property type="entry name" value="USP_KdpD-like"/>
    <property type="match status" value="1"/>
</dbReference>
<evidence type="ECO:0000313" key="1">
    <source>
        <dbReference type="EMBL" id="VFU15714.1"/>
    </source>
</evidence>